<reference evidence="1 2" key="1">
    <citation type="submission" date="2023-06" db="EMBL/GenBank/DDBJ databases">
        <title>Draft genome sequence of Novosphingobium sp. strain IK01.</title>
        <authorList>
            <person name="Hatamoto M."/>
            <person name="Ikarashi T."/>
            <person name="Yamaguchi T."/>
        </authorList>
    </citation>
    <scope>NUCLEOTIDE SEQUENCE [LARGE SCALE GENOMIC DNA]</scope>
    <source>
        <strain evidence="1 2">IK01</strain>
    </source>
</reference>
<evidence type="ECO:0000313" key="1">
    <source>
        <dbReference type="EMBL" id="GMM59446.1"/>
    </source>
</evidence>
<dbReference type="InterPro" id="IPR007423">
    <property type="entry name" value="Sel_put"/>
</dbReference>
<dbReference type="PANTHER" id="PTHR38453">
    <property type="entry name" value="CYTOPLASMIC PROTEIN-RELATED"/>
    <property type="match status" value="1"/>
</dbReference>
<dbReference type="Proteomes" id="UP001187221">
    <property type="component" value="Unassembled WGS sequence"/>
</dbReference>
<proteinExistence type="predicted"/>
<dbReference type="EMBL" id="BTFW01000001">
    <property type="protein sequence ID" value="GMM59446.1"/>
    <property type="molecule type" value="Genomic_DNA"/>
</dbReference>
<protein>
    <submittedName>
        <fullName evidence="1">YbdD/YjiX family protein</fullName>
    </submittedName>
</protein>
<dbReference type="Pfam" id="PF04328">
    <property type="entry name" value="Sel_put"/>
    <property type="match status" value="1"/>
</dbReference>
<dbReference type="RefSeq" id="WP_317973304.1">
    <property type="nucleotide sequence ID" value="NZ_BTFW01000001.1"/>
</dbReference>
<comment type="caution">
    <text evidence="1">The sequence shown here is derived from an EMBL/GenBank/DDBJ whole genome shotgun (WGS) entry which is preliminary data.</text>
</comment>
<name>A0ABQ6P3T4_9SPHN</name>
<gene>
    <name evidence="1" type="ORF">NUTIK01_02230</name>
</gene>
<accession>A0ABQ6P3T4</accession>
<evidence type="ECO:0000313" key="2">
    <source>
        <dbReference type="Proteomes" id="UP001187221"/>
    </source>
</evidence>
<keyword evidence="2" id="KW-1185">Reference proteome</keyword>
<sequence length="69" mass="8042">MSRSRAPFLARLLAHLARMGRAMVGMPDYEAYCRHMADRHPDRVPMDRKAFFRERQQARYGGKQGGRCC</sequence>
<dbReference type="PANTHER" id="PTHR38453:SF1">
    <property type="entry name" value="CYTOPLASMIC PROTEIN"/>
    <property type="match status" value="1"/>
</dbReference>
<organism evidence="1 2">
    <name type="scientific">Novosphingobium pituita</name>
    <dbReference type="NCBI Taxonomy" id="3056842"/>
    <lineage>
        <taxon>Bacteria</taxon>
        <taxon>Pseudomonadati</taxon>
        <taxon>Pseudomonadota</taxon>
        <taxon>Alphaproteobacteria</taxon>
        <taxon>Sphingomonadales</taxon>
        <taxon>Sphingomonadaceae</taxon>
        <taxon>Novosphingobium</taxon>
    </lineage>
</organism>